<reference evidence="2" key="1">
    <citation type="journal article" date="2023" name="Mol. Phylogenet. Evol.">
        <title>Genome-scale phylogeny and comparative genomics of the fungal order Sordariales.</title>
        <authorList>
            <person name="Hensen N."/>
            <person name="Bonometti L."/>
            <person name="Westerberg I."/>
            <person name="Brannstrom I.O."/>
            <person name="Guillou S."/>
            <person name="Cros-Aarteil S."/>
            <person name="Calhoun S."/>
            <person name="Haridas S."/>
            <person name="Kuo A."/>
            <person name="Mondo S."/>
            <person name="Pangilinan J."/>
            <person name="Riley R."/>
            <person name="LaButti K."/>
            <person name="Andreopoulos B."/>
            <person name="Lipzen A."/>
            <person name="Chen C."/>
            <person name="Yan M."/>
            <person name="Daum C."/>
            <person name="Ng V."/>
            <person name="Clum A."/>
            <person name="Steindorff A."/>
            <person name="Ohm R.A."/>
            <person name="Martin F."/>
            <person name="Silar P."/>
            <person name="Natvig D.O."/>
            <person name="Lalanne C."/>
            <person name="Gautier V."/>
            <person name="Ament-Velasquez S.L."/>
            <person name="Kruys A."/>
            <person name="Hutchinson M.I."/>
            <person name="Powell A.J."/>
            <person name="Barry K."/>
            <person name="Miller A.N."/>
            <person name="Grigoriev I.V."/>
            <person name="Debuchy R."/>
            <person name="Gladieux P."/>
            <person name="Hiltunen Thoren M."/>
            <person name="Johannesson H."/>
        </authorList>
    </citation>
    <scope>NUCLEOTIDE SEQUENCE</scope>
    <source>
        <strain evidence="2">CBS 315.58</strain>
    </source>
</reference>
<dbReference type="Proteomes" id="UP001303160">
    <property type="component" value="Unassembled WGS sequence"/>
</dbReference>
<accession>A0AAN6XHV8</accession>
<feature type="compositionally biased region" description="Polar residues" evidence="1">
    <location>
        <begin position="801"/>
        <end position="843"/>
    </location>
</feature>
<feature type="region of interest" description="Disordered" evidence="1">
    <location>
        <begin position="305"/>
        <end position="324"/>
    </location>
</feature>
<dbReference type="AlphaFoldDB" id="A0AAN6XHV8"/>
<feature type="region of interest" description="Disordered" evidence="1">
    <location>
        <begin position="341"/>
        <end position="364"/>
    </location>
</feature>
<dbReference type="EMBL" id="MU863913">
    <property type="protein sequence ID" value="KAK4200924.1"/>
    <property type="molecule type" value="Genomic_DNA"/>
</dbReference>
<reference evidence="2" key="2">
    <citation type="submission" date="2023-05" db="EMBL/GenBank/DDBJ databases">
        <authorList>
            <consortium name="Lawrence Berkeley National Laboratory"/>
            <person name="Steindorff A."/>
            <person name="Hensen N."/>
            <person name="Bonometti L."/>
            <person name="Westerberg I."/>
            <person name="Brannstrom I.O."/>
            <person name="Guillou S."/>
            <person name="Cros-Aarteil S."/>
            <person name="Calhoun S."/>
            <person name="Haridas S."/>
            <person name="Kuo A."/>
            <person name="Mondo S."/>
            <person name="Pangilinan J."/>
            <person name="Riley R."/>
            <person name="Labutti K."/>
            <person name="Andreopoulos B."/>
            <person name="Lipzen A."/>
            <person name="Chen C."/>
            <person name="Yanf M."/>
            <person name="Daum C."/>
            <person name="Ng V."/>
            <person name="Clum A."/>
            <person name="Ohm R."/>
            <person name="Martin F."/>
            <person name="Silar P."/>
            <person name="Natvig D."/>
            <person name="Lalanne C."/>
            <person name="Gautier V."/>
            <person name="Ament-Velasquez S.L."/>
            <person name="Kruys A."/>
            <person name="Hutchinson M.I."/>
            <person name="Powell A.J."/>
            <person name="Barry K."/>
            <person name="Miller A.N."/>
            <person name="Grigoriev I.V."/>
            <person name="Debuchy R."/>
            <person name="Gladieux P."/>
            <person name="Thoren M.H."/>
            <person name="Johannesson H."/>
        </authorList>
    </citation>
    <scope>NUCLEOTIDE SEQUENCE</scope>
    <source>
        <strain evidence="2">CBS 315.58</strain>
    </source>
</reference>
<feature type="compositionally biased region" description="Low complexity" evidence="1">
    <location>
        <begin position="273"/>
        <end position="290"/>
    </location>
</feature>
<feature type="region of interest" description="Disordered" evidence="1">
    <location>
        <begin position="467"/>
        <end position="552"/>
    </location>
</feature>
<feature type="compositionally biased region" description="Polar residues" evidence="1">
    <location>
        <begin position="253"/>
        <end position="272"/>
    </location>
</feature>
<sequence length="931" mass="103543">MASWESIPVFQFDTQQPTTPLIKSTTGSGIGDGNAGENTQQQTTFRLPEMDWTSRSSKNELAVARRVVEDNSIVSHWIDRHLQHNFYDQAELPSTPTGDLFVGIRDEEIPAGCETENRLVIGQTYFIDDHPALEKADFSLMREGRHWQDGPTMAVIDSSSRNCPETSQYAIQKYEKMCKEVDETSELSQAATWGTQPLGWPTTDSGPEQDKTRGVFLRRVSHAPTVAVPHSPRAEARLVMKGHIDEPFKHSDQSSQDTSPWYPTPISSHGRYSQSQPPSQSLPSQTRTQLPINQLEDGIRIKEEETHDEFSVYGDSQSSQDDDDTVHLNPEVVGRSPVISEEDFHGPHVDDTEEDTPITKGPPPKAYLLPPEPFMESDAFKHSMLPPNRPGAIDRQDSVDLFANMPQDIAPTSKVRKNPNAEPSGNINGATLRVLTHIVPVQARVGQTGVARFRLELLSILKAINRVDSPGSSDSRDSNSENEQDQREDFEENGAQVDSKDESSGHAGIDGTQQIHRWALPGYPQGDADGRSRKRKADDDGEGDGNDAKRPCQNSLVALKGRSFACPYHVYEPNPGQNPCFSRSLGENKVYKGMARLKRCPRCWICFDSREKENQHRRILRCTEKARPRQGQFMAVDLEGMVNTWNVNAANPEQSWWEIFQLIVPGMQQQDLSELKRRYPHAPYRAVPADNVLHTHTPTLIMPPVQIDHLNPLFPTLNDFFPSRSGDFDQQISNLTELSSQAPPAVTFPLPSQSTNQSQVFSVPIFGLEAPHSGEQLYPQPATVTPSDMSLLEQMLHPGPSHQQAASNPNTSMKTVDSLSQSTNSNALAESSRATSFLTGANASDSDQQSSHSLQQLQRRNQRLGERLQRAERAYELAQLGSQAARANLGQADTLLEDLMDCRSMPDDIYTGLEKLSKMIQTAVASLKKGV</sequence>
<feature type="region of interest" description="Disordered" evidence="1">
    <location>
        <begin position="799"/>
        <end position="862"/>
    </location>
</feature>
<keyword evidence="3" id="KW-1185">Reference proteome</keyword>
<feature type="region of interest" description="Disordered" evidence="1">
    <location>
        <begin position="247"/>
        <end position="292"/>
    </location>
</feature>
<evidence type="ECO:0000313" key="3">
    <source>
        <dbReference type="Proteomes" id="UP001303160"/>
    </source>
</evidence>
<evidence type="ECO:0000256" key="1">
    <source>
        <dbReference type="SAM" id="MobiDB-lite"/>
    </source>
</evidence>
<comment type="caution">
    <text evidence="2">The sequence shown here is derived from an EMBL/GenBank/DDBJ whole genome shotgun (WGS) entry which is preliminary data.</text>
</comment>
<organism evidence="2 3">
    <name type="scientific">Triangularia verruculosa</name>
    <dbReference type="NCBI Taxonomy" id="2587418"/>
    <lineage>
        <taxon>Eukaryota</taxon>
        <taxon>Fungi</taxon>
        <taxon>Dikarya</taxon>
        <taxon>Ascomycota</taxon>
        <taxon>Pezizomycotina</taxon>
        <taxon>Sordariomycetes</taxon>
        <taxon>Sordariomycetidae</taxon>
        <taxon>Sordariales</taxon>
        <taxon>Podosporaceae</taxon>
        <taxon>Triangularia</taxon>
    </lineage>
</organism>
<proteinExistence type="predicted"/>
<feature type="compositionally biased region" description="Basic and acidic residues" evidence="1">
    <location>
        <begin position="474"/>
        <end position="487"/>
    </location>
</feature>
<feature type="compositionally biased region" description="Low complexity" evidence="1">
    <location>
        <begin position="844"/>
        <end position="859"/>
    </location>
</feature>
<evidence type="ECO:0000313" key="2">
    <source>
        <dbReference type="EMBL" id="KAK4200924.1"/>
    </source>
</evidence>
<protein>
    <submittedName>
        <fullName evidence="2">Uncharacterized protein</fullName>
    </submittedName>
</protein>
<gene>
    <name evidence="2" type="ORF">QBC40DRAFT_325528</name>
</gene>
<name>A0AAN6XHV8_9PEZI</name>